<dbReference type="EMBL" id="LJXT01000098">
    <property type="protein sequence ID" value="KPQ13230.1"/>
    <property type="molecule type" value="Genomic_DNA"/>
</dbReference>
<dbReference type="PANTHER" id="PTHR43685">
    <property type="entry name" value="GLYCOSYLTRANSFERASE"/>
    <property type="match status" value="1"/>
</dbReference>
<dbReference type="SUPFAM" id="SSF53448">
    <property type="entry name" value="Nucleotide-diphospho-sugar transferases"/>
    <property type="match status" value="1"/>
</dbReference>
<evidence type="ECO:0000313" key="3">
    <source>
        <dbReference type="Proteomes" id="UP000050421"/>
    </source>
</evidence>
<dbReference type="PATRIC" id="fig|1305737.6.peg.3448"/>
<dbReference type="PANTHER" id="PTHR43685:SF11">
    <property type="entry name" value="GLYCOSYLTRANSFERASE TAGX-RELATED"/>
    <property type="match status" value="1"/>
</dbReference>
<dbReference type="Proteomes" id="UP000050421">
    <property type="component" value="Unassembled WGS sequence"/>
</dbReference>
<dbReference type="InterPro" id="IPR001173">
    <property type="entry name" value="Glyco_trans_2-like"/>
</dbReference>
<dbReference type="GO" id="GO:0016740">
    <property type="term" value="F:transferase activity"/>
    <property type="evidence" value="ECO:0007669"/>
    <property type="project" value="UniProtKB-KW"/>
</dbReference>
<dbReference type="eggNOG" id="COG1216">
    <property type="taxonomic scope" value="Bacteria"/>
</dbReference>
<comment type="caution">
    <text evidence="2">The sequence shown here is derived from an EMBL/GenBank/DDBJ whole genome shotgun (WGS) entry which is preliminary data.</text>
</comment>
<feature type="domain" description="Glycosyltransferase 2-like" evidence="1">
    <location>
        <begin position="17"/>
        <end position="177"/>
    </location>
</feature>
<accession>A0A0P8AD07</accession>
<gene>
    <name evidence="2" type="ORF">HLUCCX10_13655</name>
</gene>
<name>A0A0P8AD07_9BACT</name>
<protein>
    <submittedName>
        <fullName evidence="2">Glycosyltransferases involved in cell wall biogenesis</fullName>
    </submittedName>
</protein>
<reference evidence="2 3" key="1">
    <citation type="submission" date="2015-09" db="EMBL/GenBank/DDBJ databases">
        <title>Identification and resolution of microdiversity through metagenomic sequencing of parallel consortia.</title>
        <authorList>
            <person name="Nelson W.C."/>
            <person name="Romine M.F."/>
            <person name="Lindemann S.R."/>
        </authorList>
    </citation>
    <scope>NUCLEOTIDE SEQUENCE [LARGE SCALE GENOMIC DNA]</scope>
    <source>
        <strain evidence="2">HL-49</strain>
    </source>
</reference>
<organism evidence="2 3">
    <name type="scientific">Algoriphagus marincola HL-49</name>
    <dbReference type="NCBI Taxonomy" id="1305737"/>
    <lineage>
        <taxon>Bacteria</taxon>
        <taxon>Pseudomonadati</taxon>
        <taxon>Bacteroidota</taxon>
        <taxon>Cytophagia</taxon>
        <taxon>Cytophagales</taxon>
        <taxon>Cyclobacteriaceae</taxon>
        <taxon>Algoriphagus</taxon>
    </lineage>
</organism>
<evidence type="ECO:0000259" key="1">
    <source>
        <dbReference type="Pfam" id="PF00535"/>
    </source>
</evidence>
<dbReference type="Pfam" id="PF00535">
    <property type="entry name" value="Glycos_transf_2"/>
    <property type="match status" value="1"/>
</dbReference>
<dbReference type="Gene3D" id="3.90.550.10">
    <property type="entry name" value="Spore Coat Polysaccharide Biosynthesis Protein SpsA, Chain A"/>
    <property type="match status" value="1"/>
</dbReference>
<sequence>MHTSNSSKTISTAIEVSVIIPCFNNSRHLEESLQSVADQDFLSYECLVIDDGSDDASWDIAVRFSQSYKHFQAFRRPDFLQKGANSCRNFGAEKALGEFLVFLDADDLLEKDALSYRVSKLPLDVNLAIFKTANFSGDYNQISPFSDLIRTGQGVQDYLNLFLNYRIPWHTSSGLWKKSFFQKINGFDPDLQRFQDVDIHIRALAHVSLKLWVDNSIKFTSFYRKSEFHQEVTLSKRMFLLNQGFVFLSKLSENFGQSILPKTSGLAIYLAFRFEEVMQKSEVQKLSLFYEEHISACRKELKWIFSLYRIFSHPSKFRKGLSYLIYRFYLLKNPLS</sequence>
<dbReference type="STRING" id="1305737.GCA_000526355_01807"/>
<keyword evidence="2" id="KW-0808">Transferase</keyword>
<proteinExistence type="predicted"/>
<dbReference type="InterPro" id="IPR029044">
    <property type="entry name" value="Nucleotide-diphossugar_trans"/>
</dbReference>
<evidence type="ECO:0000313" key="2">
    <source>
        <dbReference type="EMBL" id="KPQ13230.1"/>
    </source>
</evidence>
<dbReference type="AlphaFoldDB" id="A0A0P8AD07"/>
<dbReference type="InterPro" id="IPR050834">
    <property type="entry name" value="Glycosyltransf_2"/>
</dbReference>